<evidence type="ECO:0000256" key="2">
    <source>
        <dbReference type="SAM" id="SignalP"/>
    </source>
</evidence>
<accession>A0A314Y8W1</accession>
<evidence type="ECO:0000256" key="1">
    <source>
        <dbReference type="SAM" id="MobiDB-lite"/>
    </source>
</evidence>
<dbReference type="AlphaFoldDB" id="A0A314Y8W1"/>
<evidence type="ECO:0000313" key="3">
    <source>
        <dbReference type="EMBL" id="PQQ00484.1"/>
    </source>
</evidence>
<keyword evidence="2" id="KW-0732">Signal</keyword>
<name>A0A314Y8W1_PRUYE</name>
<dbReference type="OrthoDB" id="1161420at2759"/>
<proteinExistence type="predicted"/>
<feature type="signal peptide" evidence="2">
    <location>
        <begin position="1"/>
        <end position="25"/>
    </location>
</feature>
<comment type="caution">
    <text evidence="3">The sequence shown here is derived from an EMBL/GenBank/DDBJ whole genome shotgun (WGS) entry which is preliminary data.</text>
</comment>
<reference evidence="3 4" key="1">
    <citation type="submission" date="2018-02" db="EMBL/GenBank/DDBJ databases">
        <title>Draft genome of wild Prunus yedoensis var. nudiflora.</title>
        <authorList>
            <person name="Baek S."/>
            <person name="Kim J.-H."/>
            <person name="Choi K."/>
            <person name="Kim G.-B."/>
            <person name="Cho A."/>
            <person name="Jang H."/>
            <person name="Shin C.-H."/>
            <person name="Yu H.-J."/>
            <person name="Mun J.-H."/>
        </authorList>
    </citation>
    <scope>NUCLEOTIDE SEQUENCE [LARGE SCALE GENOMIC DNA]</scope>
    <source>
        <strain evidence="4">cv. Jeju island</strain>
        <tissue evidence="3">Leaf</tissue>
    </source>
</reference>
<evidence type="ECO:0000313" key="4">
    <source>
        <dbReference type="Proteomes" id="UP000250321"/>
    </source>
</evidence>
<feature type="region of interest" description="Disordered" evidence="1">
    <location>
        <begin position="84"/>
        <end position="127"/>
    </location>
</feature>
<dbReference type="EMBL" id="PJQY01001694">
    <property type="protein sequence ID" value="PQQ00484.1"/>
    <property type="molecule type" value="Genomic_DNA"/>
</dbReference>
<gene>
    <name evidence="3" type="ORF">Pyn_08175</name>
</gene>
<dbReference type="Proteomes" id="UP000250321">
    <property type="component" value="Unassembled WGS sequence"/>
</dbReference>
<sequence>MNGFPAKFMLVIAALVLLLMGEFQATCAFLRHDEADHGIVKSTLSHVDCTRDGLRKINTGRKEGSFESCQTDIFSKKIVPIRRNLRHPLRGPKPPSPTHNFPPHFRPRIFPRPPPPPSFNDTYSPES</sequence>
<keyword evidence="4" id="KW-1185">Reference proteome</keyword>
<protein>
    <submittedName>
        <fullName evidence="3">Uncharacterized protein</fullName>
    </submittedName>
</protein>
<feature type="chain" id="PRO_5016377002" evidence="2">
    <location>
        <begin position="26"/>
        <end position="127"/>
    </location>
</feature>
<organism evidence="3 4">
    <name type="scientific">Prunus yedoensis var. nudiflora</name>
    <dbReference type="NCBI Taxonomy" id="2094558"/>
    <lineage>
        <taxon>Eukaryota</taxon>
        <taxon>Viridiplantae</taxon>
        <taxon>Streptophyta</taxon>
        <taxon>Embryophyta</taxon>
        <taxon>Tracheophyta</taxon>
        <taxon>Spermatophyta</taxon>
        <taxon>Magnoliopsida</taxon>
        <taxon>eudicotyledons</taxon>
        <taxon>Gunneridae</taxon>
        <taxon>Pentapetalae</taxon>
        <taxon>rosids</taxon>
        <taxon>fabids</taxon>
        <taxon>Rosales</taxon>
        <taxon>Rosaceae</taxon>
        <taxon>Amygdaloideae</taxon>
        <taxon>Amygdaleae</taxon>
        <taxon>Prunus</taxon>
    </lineage>
</organism>